<name>A0ACB8VN38_9TELE</name>
<protein>
    <submittedName>
        <fullName evidence="1">Uncharacterized protein</fullName>
    </submittedName>
</protein>
<dbReference type="Proteomes" id="UP000831701">
    <property type="component" value="Chromosome 19"/>
</dbReference>
<reference evidence="1" key="1">
    <citation type="submission" date="2022-04" db="EMBL/GenBank/DDBJ databases">
        <title>Jade perch genome.</title>
        <authorList>
            <person name="Chao B."/>
        </authorList>
    </citation>
    <scope>NUCLEOTIDE SEQUENCE</scope>
    <source>
        <strain evidence="1">CB-2022</strain>
    </source>
</reference>
<proteinExistence type="predicted"/>
<evidence type="ECO:0000313" key="2">
    <source>
        <dbReference type="Proteomes" id="UP000831701"/>
    </source>
</evidence>
<keyword evidence="2" id="KW-1185">Reference proteome</keyword>
<sequence length="1784" mass="199603">MTTDGDETKPAGVLTDPPELAVTVNLKGPVQTGEMLTRLARFGPALPRAFSGAPARFVSQSKPNEAAGSPAVTELHPAAPQAAHGEVSEYVKNPDYHGFSSDPVVDEWNMKVGFFMGISVALVIGGTFIHYLPDHGFNDFKVEAVSDAVGSSVALHDKNNQIFSSMRQWARREAERLVLQREQEGLPLISENYYDPEKIILPSPGGEDSIRLLVMASLTLRGVTVSFPFPPYDCQRDYMSKVIECLQRKVNGVLESPTGTGKTLCLLCATLAWRDHFKDTISARKIAERLGGEELFPNTPLSSWGTAATDGDTPTYYTDVPKIIYASRTHSQLAQVINELKNTSYRPKVCVLGSREQLCVNQEVMRQESNHVKVHMCRAKVSTRSCLYYNNVEEKSTDKDLVNSILDVEDLVKYGNKQRVCPYYLSRSLKQQADVIFMPYNYLLDPKSRRAHNIELNGAVVIFDEAHNVEKTCEESTSFDLTPYDVASAITAVDRLLVEQAKDVGHGHSEDFNMESLNLGLKMDITTIAKIKQILLDLEAAIDSYDLPSDRGITKPGIFIYELLQRAHLNYDTKTAVYEALEQITGYLAGQPGVFLNTSGLQKLSDIIQLVFCGEPSEKDRQQQMESNTTHFKVHIHRDTSFQKKKQSMDVWSSSSSSSKKQGNVLSYWCFSPGFSMQDLVNQGVRSIILTSGTLSPLTSFTSEMRMFVPENMASLGNTVANLSRVVPHGLLVFFPSFPLMEKTLDFWRDNGQAARIDSVKPMFVEPKGKGTFTEVIDGYYNKVNDPASRGGSFFAVCRGKASEGLDFADTFGRGVVITGLPFPPKLDPRVVLKMQFLDEMSRKKTPGMKYLSGQDWYKQQAFRAVNQAIGRVIRHKEDYGAIFLCDQSPIEKFSHGEFRSSPVLSPQGGNTNVTFPTGLKALTPELSFPCGSGPYVRLYDGFGNVIRDASQFFRVAQKMRPVVQKKSAAESCGTVCPSETQSPYFTSCSSSQSSNTQKAKALDTHLPSLKRRRLNEHGGANGMARICIEYEREVQDSQRRPTSLLDALERGDHSGREHGEAVVGEEKVACFTVANRLSTLSLQHDKRMEDELRGGKRKIKLVQEQRMSELEAVIEEISANKAKNFLAEMKSSLSQVNFDRIVQALQAYKRSDDLDALLAETAVLAEDTNTHSLLRGVYQFIRPHHKKKFDERCQELTGQGCGYKPEHSLSKEEKKALLLQSAADRRPAVAQVASGVTSSCAQLNTEQLNKGEPHLNQQGAAQSGSASRTEAQAAFLADVKKALGAEKTTELFQAVRHYKDTDDYERLVTTVVSLFTERDEDFNLLSRFRVIIRPHHKKQYKEMLAALTGRSVAAVSEDQQRPASSSPPLKTQSKISSFFSSGSQRKTCFGHLDWVFDYLTETPGKICMCVYVALINGLLLLIYRGPLYKVAVRACFLGVTFGCGLIISCSDTTWTHFGWYMCSLSFFHYSEYLVTAIINPRSLSLDSFLLNHSVEYTLAAVSSWVEFTVEKLAVPELKQLNWVSFVGLVMVLCGEGLRKAAMLTAGSNFNHIVQNEKAQSHVLVTSGVYSYFRHPSYVGWFYWSAGTQVMLCNPVCILGYTIASWRFFRERIEEEELSLIHFFAEDYVEYKKRVPTGLPFISGIREGLVRVCFVLCQQKKQNTGKGGKKKKQVLKFTLDCTHPVEDGIMDAANFEQFLQERIKVNGKAGNLGGGVVSIERSKSKITVSSEVPFSKRYLKYLTKKYLKKNNLRDWLRVVANTKESYELRYFQINQDEEEEEDED</sequence>
<organism evidence="1 2">
    <name type="scientific">Scortum barcoo</name>
    <name type="common">barcoo grunter</name>
    <dbReference type="NCBI Taxonomy" id="214431"/>
    <lineage>
        <taxon>Eukaryota</taxon>
        <taxon>Metazoa</taxon>
        <taxon>Chordata</taxon>
        <taxon>Craniata</taxon>
        <taxon>Vertebrata</taxon>
        <taxon>Euteleostomi</taxon>
        <taxon>Actinopterygii</taxon>
        <taxon>Neopterygii</taxon>
        <taxon>Teleostei</taxon>
        <taxon>Neoteleostei</taxon>
        <taxon>Acanthomorphata</taxon>
        <taxon>Eupercaria</taxon>
        <taxon>Centrarchiformes</taxon>
        <taxon>Terapontoidei</taxon>
        <taxon>Terapontidae</taxon>
        <taxon>Scortum</taxon>
    </lineage>
</organism>
<comment type="caution">
    <text evidence="1">The sequence shown here is derived from an EMBL/GenBank/DDBJ whole genome shotgun (WGS) entry which is preliminary data.</text>
</comment>
<gene>
    <name evidence="1" type="ORF">L3Q82_003335</name>
</gene>
<accession>A0ACB8VN38</accession>
<evidence type="ECO:0000313" key="1">
    <source>
        <dbReference type="EMBL" id="KAI3356820.1"/>
    </source>
</evidence>
<dbReference type="EMBL" id="CM041549">
    <property type="protein sequence ID" value="KAI3356820.1"/>
    <property type="molecule type" value="Genomic_DNA"/>
</dbReference>